<gene>
    <name evidence="2" type="ORF">K8V90_07745</name>
</gene>
<dbReference type="Gene3D" id="1.10.260.40">
    <property type="entry name" value="lambda repressor-like DNA-binding domains"/>
    <property type="match status" value="1"/>
</dbReference>
<accession>A0A921N1I0</accession>
<dbReference type="SUPFAM" id="SSF47413">
    <property type="entry name" value="lambda repressor-like DNA-binding domains"/>
    <property type="match status" value="1"/>
</dbReference>
<dbReference type="SMART" id="SM00530">
    <property type="entry name" value="HTH_XRE"/>
    <property type="match status" value="1"/>
</dbReference>
<dbReference type="GO" id="GO:0003677">
    <property type="term" value="F:DNA binding"/>
    <property type="evidence" value="ECO:0007669"/>
    <property type="project" value="InterPro"/>
</dbReference>
<dbReference type="EMBL" id="DYUB01000241">
    <property type="protein sequence ID" value="HJG96975.1"/>
    <property type="molecule type" value="Genomic_DNA"/>
</dbReference>
<protein>
    <submittedName>
        <fullName evidence="2">Helix-turn-helix domain-containing protein</fullName>
    </submittedName>
</protein>
<organism evidence="2 3">
    <name type="scientific">Romboutsia timonensis</name>
    <dbReference type="NCBI Taxonomy" id="1776391"/>
    <lineage>
        <taxon>Bacteria</taxon>
        <taxon>Bacillati</taxon>
        <taxon>Bacillota</taxon>
        <taxon>Clostridia</taxon>
        <taxon>Peptostreptococcales</taxon>
        <taxon>Peptostreptococcaceae</taxon>
        <taxon>Romboutsia</taxon>
    </lineage>
</organism>
<dbReference type="AlphaFoldDB" id="A0A921N1I0"/>
<reference evidence="2" key="2">
    <citation type="submission" date="2021-09" db="EMBL/GenBank/DDBJ databases">
        <authorList>
            <person name="Gilroy R."/>
        </authorList>
    </citation>
    <scope>NUCLEOTIDE SEQUENCE</scope>
    <source>
        <strain evidence="2">1277</strain>
    </source>
</reference>
<dbReference type="InterPro" id="IPR001387">
    <property type="entry name" value="Cro/C1-type_HTH"/>
</dbReference>
<dbReference type="InterPro" id="IPR010982">
    <property type="entry name" value="Lambda_DNA-bd_dom_sf"/>
</dbReference>
<name>A0A921N1I0_9FIRM</name>
<sequence>MDLELLKRTRMYKGYQQYEVAEGIGLTRQTYNYKENGKSSFNIDEIIGIVLFLELNFTEVNEIFFNNSISN</sequence>
<comment type="caution">
    <text evidence="2">The sequence shown here is derived from an EMBL/GenBank/DDBJ whole genome shotgun (WGS) entry which is preliminary data.</text>
</comment>
<feature type="domain" description="HTH cro/C1-type" evidence="1">
    <location>
        <begin position="6"/>
        <end position="60"/>
    </location>
</feature>
<dbReference type="CDD" id="cd00093">
    <property type="entry name" value="HTH_XRE"/>
    <property type="match status" value="1"/>
</dbReference>
<proteinExistence type="predicted"/>
<evidence type="ECO:0000313" key="2">
    <source>
        <dbReference type="EMBL" id="HJG96975.1"/>
    </source>
</evidence>
<dbReference type="PROSITE" id="PS50943">
    <property type="entry name" value="HTH_CROC1"/>
    <property type="match status" value="1"/>
</dbReference>
<dbReference type="Proteomes" id="UP000776700">
    <property type="component" value="Unassembled WGS sequence"/>
</dbReference>
<dbReference type="Pfam" id="PF01381">
    <property type="entry name" value="HTH_3"/>
    <property type="match status" value="1"/>
</dbReference>
<evidence type="ECO:0000259" key="1">
    <source>
        <dbReference type="PROSITE" id="PS50943"/>
    </source>
</evidence>
<evidence type="ECO:0000313" key="3">
    <source>
        <dbReference type="Proteomes" id="UP000776700"/>
    </source>
</evidence>
<reference evidence="2" key="1">
    <citation type="journal article" date="2021" name="PeerJ">
        <title>Extensive microbial diversity within the chicken gut microbiome revealed by metagenomics and culture.</title>
        <authorList>
            <person name="Gilroy R."/>
            <person name="Ravi A."/>
            <person name="Getino M."/>
            <person name="Pursley I."/>
            <person name="Horton D.L."/>
            <person name="Alikhan N.F."/>
            <person name="Baker D."/>
            <person name="Gharbi K."/>
            <person name="Hall N."/>
            <person name="Watson M."/>
            <person name="Adriaenssens E.M."/>
            <person name="Foster-Nyarko E."/>
            <person name="Jarju S."/>
            <person name="Secka A."/>
            <person name="Antonio M."/>
            <person name="Oren A."/>
            <person name="Chaudhuri R.R."/>
            <person name="La Ragione R."/>
            <person name="Hildebrand F."/>
            <person name="Pallen M.J."/>
        </authorList>
    </citation>
    <scope>NUCLEOTIDE SEQUENCE</scope>
    <source>
        <strain evidence="2">1277</strain>
    </source>
</reference>